<evidence type="ECO:0000256" key="1">
    <source>
        <dbReference type="SAM" id="Phobius"/>
    </source>
</evidence>
<protein>
    <submittedName>
        <fullName evidence="2">Uncharacterized protein</fullName>
    </submittedName>
</protein>
<name>A0A1I6VII6_9SPHI</name>
<keyword evidence="1" id="KW-0472">Membrane</keyword>
<dbReference type="EMBL" id="FOZZ01000014">
    <property type="protein sequence ID" value="SFT13538.1"/>
    <property type="molecule type" value="Genomic_DNA"/>
</dbReference>
<dbReference type="Proteomes" id="UP000198785">
    <property type="component" value="Unassembled WGS sequence"/>
</dbReference>
<dbReference type="STRING" id="683125.SAMN05660206_11435"/>
<evidence type="ECO:0000313" key="2">
    <source>
        <dbReference type="EMBL" id="SFT13538.1"/>
    </source>
</evidence>
<keyword evidence="1" id="KW-1133">Transmembrane helix</keyword>
<reference evidence="2 3" key="1">
    <citation type="submission" date="2016-10" db="EMBL/GenBank/DDBJ databases">
        <authorList>
            <person name="de Groot N.N."/>
        </authorList>
    </citation>
    <scope>NUCLEOTIDE SEQUENCE [LARGE SCALE GENOMIC DNA]</scope>
    <source>
        <strain evidence="2 3">DSM 22789</strain>
    </source>
</reference>
<keyword evidence="1" id="KW-0812">Transmembrane</keyword>
<feature type="transmembrane region" description="Helical" evidence="1">
    <location>
        <begin position="58"/>
        <end position="79"/>
    </location>
</feature>
<keyword evidence="3" id="KW-1185">Reference proteome</keyword>
<gene>
    <name evidence="2" type="ORF">SAMN05660206_11435</name>
</gene>
<feature type="transmembrane region" description="Helical" evidence="1">
    <location>
        <begin position="29"/>
        <end position="51"/>
    </location>
</feature>
<organism evidence="2 3">
    <name type="scientific">Sphingobacterium wenxiniae</name>
    <dbReference type="NCBI Taxonomy" id="683125"/>
    <lineage>
        <taxon>Bacteria</taxon>
        <taxon>Pseudomonadati</taxon>
        <taxon>Bacteroidota</taxon>
        <taxon>Sphingobacteriia</taxon>
        <taxon>Sphingobacteriales</taxon>
        <taxon>Sphingobacteriaceae</taxon>
        <taxon>Sphingobacterium</taxon>
    </lineage>
</organism>
<evidence type="ECO:0000313" key="3">
    <source>
        <dbReference type="Proteomes" id="UP000198785"/>
    </source>
</evidence>
<proteinExistence type="predicted"/>
<dbReference type="OrthoDB" id="711121at2"/>
<accession>A0A1I6VII6</accession>
<dbReference type="AlphaFoldDB" id="A0A1I6VII6"/>
<dbReference type="RefSeq" id="WP_093367308.1">
    <property type="nucleotide sequence ID" value="NZ_FOZZ01000014.1"/>
</dbReference>
<sequence length="81" mass="9472">MKLTPLNIVLACFLAWCVSEWGNDQLQMTWWAILLMVVLLIVCDLLFRIVLKDFKRLWMGQIGFVLIAGILMVVIRVMIYK</sequence>